<keyword evidence="1" id="KW-1133">Transmembrane helix</keyword>
<dbReference type="RefSeq" id="WP_344119845.1">
    <property type="nucleotide sequence ID" value="NZ_BAAAOA010000008.1"/>
</dbReference>
<feature type="transmembrane region" description="Helical" evidence="1">
    <location>
        <begin position="158"/>
        <end position="179"/>
    </location>
</feature>
<proteinExistence type="predicted"/>
<sequence>MKAPRHNLDRPEATPGVDTVQQHTLATSVALHLFPGVLAATAFYVTAPLLVDAGYPAIGAAILAAGIVIVGVELGWLLREAHRRTGSWRVGDVLPYRPGPFTWRKGLLALALLVWGVAVSMLGIGGSIKDSFFSWMPQWALDPLPASFADTGSSSAQILIAVGYLVFLVFLAPWVEELYFRGYLLPRISRFGAWSVLINVTLFASYHLWKPWDLVNLVLILAPTYYMVWRLKDIRIGIAVHIALNGLGWTLNVAPDLLLD</sequence>
<protein>
    <recommendedName>
        <fullName evidence="2">CAAX prenyl protease 2/Lysostaphin resistance protein A-like domain-containing protein</fullName>
    </recommendedName>
</protein>
<organism evidence="3 4">
    <name type="scientific">Kocuria aegyptia</name>
    <dbReference type="NCBI Taxonomy" id="330943"/>
    <lineage>
        <taxon>Bacteria</taxon>
        <taxon>Bacillati</taxon>
        <taxon>Actinomycetota</taxon>
        <taxon>Actinomycetes</taxon>
        <taxon>Micrococcales</taxon>
        <taxon>Micrococcaceae</taxon>
        <taxon>Kocuria</taxon>
    </lineage>
</organism>
<dbReference type="EMBL" id="BAAAOA010000008">
    <property type="protein sequence ID" value="GAA1750673.1"/>
    <property type="molecule type" value="Genomic_DNA"/>
</dbReference>
<evidence type="ECO:0000313" key="4">
    <source>
        <dbReference type="Proteomes" id="UP001501204"/>
    </source>
</evidence>
<name>A0ABN2K8R9_9MICC</name>
<comment type="caution">
    <text evidence="3">The sequence shown here is derived from an EMBL/GenBank/DDBJ whole genome shotgun (WGS) entry which is preliminary data.</text>
</comment>
<keyword evidence="4" id="KW-1185">Reference proteome</keyword>
<feature type="domain" description="CAAX prenyl protease 2/Lysostaphin resistance protein A-like" evidence="2">
    <location>
        <begin position="162"/>
        <end position="246"/>
    </location>
</feature>
<feature type="transmembrane region" description="Helical" evidence="1">
    <location>
        <begin position="191"/>
        <end position="208"/>
    </location>
</feature>
<dbReference type="Proteomes" id="UP001501204">
    <property type="component" value="Unassembled WGS sequence"/>
</dbReference>
<dbReference type="Pfam" id="PF02517">
    <property type="entry name" value="Rce1-like"/>
    <property type="match status" value="1"/>
</dbReference>
<keyword evidence="1" id="KW-0472">Membrane</keyword>
<feature type="transmembrane region" description="Helical" evidence="1">
    <location>
        <begin position="107"/>
        <end position="128"/>
    </location>
</feature>
<feature type="transmembrane region" description="Helical" evidence="1">
    <location>
        <begin position="29"/>
        <end position="51"/>
    </location>
</feature>
<dbReference type="InterPro" id="IPR003675">
    <property type="entry name" value="Rce1/LyrA-like_dom"/>
</dbReference>
<reference evidence="3 4" key="1">
    <citation type="journal article" date="2019" name="Int. J. Syst. Evol. Microbiol.">
        <title>The Global Catalogue of Microorganisms (GCM) 10K type strain sequencing project: providing services to taxonomists for standard genome sequencing and annotation.</title>
        <authorList>
            <consortium name="The Broad Institute Genomics Platform"/>
            <consortium name="The Broad Institute Genome Sequencing Center for Infectious Disease"/>
            <person name="Wu L."/>
            <person name="Ma J."/>
        </authorList>
    </citation>
    <scope>NUCLEOTIDE SEQUENCE [LARGE SCALE GENOMIC DNA]</scope>
    <source>
        <strain evidence="3 4">JCM 14735</strain>
    </source>
</reference>
<evidence type="ECO:0000313" key="3">
    <source>
        <dbReference type="EMBL" id="GAA1750673.1"/>
    </source>
</evidence>
<feature type="transmembrane region" description="Helical" evidence="1">
    <location>
        <begin position="57"/>
        <end position="78"/>
    </location>
</feature>
<evidence type="ECO:0000259" key="2">
    <source>
        <dbReference type="Pfam" id="PF02517"/>
    </source>
</evidence>
<feature type="transmembrane region" description="Helical" evidence="1">
    <location>
        <begin position="214"/>
        <end position="231"/>
    </location>
</feature>
<keyword evidence="1" id="KW-0812">Transmembrane</keyword>
<accession>A0ABN2K8R9</accession>
<evidence type="ECO:0000256" key="1">
    <source>
        <dbReference type="SAM" id="Phobius"/>
    </source>
</evidence>
<gene>
    <name evidence="3" type="ORF">GCM10009767_06980</name>
</gene>